<dbReference type="Proteomes" id="UP000033640">
    <property type="component" value="Unassembled WGS sequence"/>
</dbReference>
<evidence type="ECO:0000313" key="2">
    <source>
        <dbReference type="EMBL" id="KJL28371.1"/>
    </source>
</evidence>
<dbReference type="CDD" id="cd11614">
    <property type="entry name" value="SAF_CpaB_FlgA_like"/>
    <property type="match status" value="1"/>
</dbReference>
<protein>
    <recommendedName>
        <fullName evidence="1">SAF domain-containing protein</fullName>
    </recommendedName>
</protein>
<dbReference type="PATRIC" id="fig|82380.11.peg.3473"/>
<dbReference type="InterPro" id="IPR013974">
    <property type="entry name" value="SAF"/>
</dbReference>
<sequence length="206" mass="21288">MSIFSRQRRASRGDARFFIGIALVAVSIAGVWFLVSAADDVTPVLQANRTISQGEALTAADFQVAEVGLGVLADRYIAPDELKTGQIASRTLRKGELVPISATTEASAARSTTIVVESSTPIPHDTDPGSVVELWSAPPLDDGRSYDAPRILVADAIVSDVVEAQGMLAESGTSVELVIDRADVAEVLAAVTGGSALSVVPIGSGS</sequence>
<dbReference type="OrthoDB" id="5083100at2"/>
<dbReference type="AlphaFoldDB" id="A0A0F0L9Y0"/>
<evidence type="ECO:0000313" key="3">
    <source>
        <dbReference type="Proteomes" id="UP000033640"/>
    </source>
</evidence>
<dbReference type="SMART" id="SM00858">
    <property type="entry name" value="SAF"/>
    <property type="match status" value="1"/>
</dbReference>
<dbReference type="RefSeq" id="WP_045280635.1">
    <property type="nucleotide sequence ID" value="NZ_CAKKLT010000034.1"/>
</dbReference>
<comment type="caution">
    <text evidence="2">The sequence shown here is derived from an EMBL/GenBank/DDBJ whole genome shotgun (WGS) entry which is preliminary data.</text>
</comment>
<name>A0A0F0L9Y0_9MICO</name>
<reference evidence="2 3" key="1">
    <citation type="submission" date="2015-02" db="EMBL/GenBank/DDBJ databases">
        <title>Draft genome sequences of ten Microbacterium spp. with emphasis on heavy metal contaminated environments.</title>
        <authorList>
            <person name="Corretto E."/>
        </authorList>
    </citation>
    <scope>NUCLEOTIDE SEQUENCE [LARGE SCALE GENOMIC DNA]</scope>
    <source>
        <strain evidence="2 3">BEL4b</strain>
    </source>
</reference>
<proteinExistence type="predicted"/>
<feature type="domain" description="SAF" evidence="1">
    <location>
        <begin position="42"/>
        <end position="104"/>
    </location>
</feature>
<evidence type="ECO:0000259" key="1">
    <source>
        <dbReference type="SMART" id="SM00858"/>
    </source>
</evidence>
<accession>A0A0F0L9Y0</accession>
<dbReference type="EMBL" id="JYIW01000026">
    <property type="protein sequence ID" value="KJL28371.1"/>
    <property type="molecule type" value="Genomic_DNA"/>
</dbReference>
<gene>
    <name evidence="2" type="ORF">RS83_03442</name>
</gene>
<dbReference type="Pfam" id="PF08666">
    <property type="entry name" value="SAF"/>
    <property type="match status" value="1"/>
</dbReference>
<dbReference type="Gene3D" id="3.90.1210.10">
    <property type="entry name" value="Antifreeze-like/N-acetylneuraminic acid synthase C-terminal domain"/>
    <property type="match status" value="1"/>
</dbReference>
<organism evidence="2 3">
    <name type="scientific">Microbacterium oxydans</name>
    <dbReference type="NCBI Taxonomy" id="82380"/>
    <lineage>
        <taxon>Bacteria</taxon>
        <taxon>Bacillati</taxon>
        <taxon>Actinomycetota</taxon>
        <taxon>Actinomycetes</taxon>
        <taxon>Micrococcales</taxon>
        <taxon>Microbacteriaceae</taxon>
        <taxon>Microbacterium</taxon>
    </lineage>
</organism>